<keyword evidence="1" id="KW-0677">Repeat</keyword>
<organism evidence="4 5">
    <name type="scientific">Adlercreutzia muris</name>
    <dbReference type="NCBI Taxonomy" id="1796610"/>
    <lineage>
        <taxon>Bacteria</taxon>
        <taxon>Bacillati</taxon>
        <taxon>Actinomycetota</taxon>
        <taxon>Coriobacteriia</taxon>
        <taxon>Eggerthellales</taxon>
        <taxon>Eggerthellaceae</taxon>
        <taxon>Adlercreutzia</taxon>
    </lineage>
</organism>
<dbReference type="Pfam" id="PF01473">
    <property type="entry name" value="Choline_bind_1"/>
    <property type="match status" value="2"/>
</dbReference>
<feature type="signal peptide" evidence="3">
    <location>
        <begin position="1"/>
        <end position="28"/>
    </location>
</feature>
<dbReference type="Pfam" id="PF19127">
    <property type="entry name" value="Choline_bind_3"/>
    <property type="match status" value="1"/>
</dbReference>
<reference evidence="4 5" key="1">
    <citation type="submission" date="2019-09" db="EMBL/GenBank/DDBJ databases">
        <title>Whole genome shotgun sequencing (WGS) of Ellagibacter isourolithinifaciens DSM 104140(T) and Adlercreutzia muris DSM 29508(T).</title>
        <authorList>
            <person name="Stoll D.A."/>
            <person name="Danylec N."/>
            <person name="Huch M."/>
        </authorList>
    </citation>
    <scope>NUCLEOTIDE SEQUENCE [LARGE SCALE GENOMIC DNA]</scope>
    <source>
        <strain evidence="4 5">DSM 29508</strain>
    </source>
</reference>
<feature type="chain" id="PRO_5039356797" evidence="3">
    <location>
        <begin position="29"/>
        <end position="510"/>
    </location>
</feature>
<dbReference type="Pfam" id="PF19085">
    <property type="entry name" value="Choline_bind_2"/>
    <property type="match status" value="1"/>
</dbReference>
<protein>
    <submittedName>
        <fullName evidence="4">N-acetylmuramoyl-L-alanine amidase family protein</fullName>
    </submittedName>
</protein>
<dbReference type="Gene3D" id="3.80.10.10">
    <property type="entry name" value="Ribonuclease Inhibitor"/>
    <property type="match status" value="1"/>
</dbReference>
<dbReference type="Proteomes" id="UP000479639">
    <property type="component" value="Unassembled WGS sequence"/>
</dbReference>
<dbReference type="EMBL" id="WAJS01000051">
    <property type="protein sequence ID" value="KAB1640042.1"/>
    <property type="molecule type" value="Genomic_DNA"/>
</dbReference>
<dbReference type="Gene3D" id="2.10.270.10">
    <property type="entry name" value="Cholin Binding"/>
    <property type="match status" value="2"/>
</dbReference>
<feature type="repeat" description="Cell wall-binding" evidence="2">
    <location>
        <begin position="131"/>
        <end position="150"/>
    </location>
</feature>
<sequence length="510" mass="54483">MGYRVGRGVLVLVLSALMVGGAAPAAFAAGSSWRGHDGAWWYEYADGDYARGWEHIGGNWYHFTGSGWMQTGWLKTGGAWYYLKGSGAMATGWQKVGGTWYYLKGSGAMAEGWQKVGGTWYYLSPGSGAMATGWKKVQGLWYYFDGSGAMKTDWQWIGGEYYYMEPSGAMVANRWIGDYYVGSSGAMARSRWVGRYYVGADGAWIPGYVEPAKPSDPAPAPTPSDRFVYAVGDYVVDDGNDPAQVRTGSVDASGEAYVTLPGDGFEVLTAGGYAYPRGYACGRGVYITGYKGASGEDVVIPDAIDGVPVVYANLSEPGAASADPRWILDRVDASQAGHLRWLSVGGAPRELRCQGAGQLRYLSVRESGLLASFDGSALSHLEVLDFGALPRVFALSKGSLRVFSAQYQATDGVMPYLDLASAANLETFSIARRGANVTTLGPLTNQGYSLAGCTSLTTVELPFQHLTTFDPFALPSLEVLVLTGNPLTDQAQATCEEWAQETGGSLSLAL</sequence>
<gene>
    <name evidence="4" type="ORF">F8D48_10860</name>
</gene>
<feature type="repeat" description="Cell wall-binding" evidence="2">
    <location>
        <begin position="70"/>
        <end position="89"/>
    </location>
</feature>
<evidence type="ECO:0000256" key="3">
    <source>
        <dbReference type="SAM" id="SignalP"/>
    </source>
</evidence>
<dbReference type="RefSeq" id="WP_151431993.1">
    <property type="nucleotide sequence ID" value="NZ_JANJZI010000019.1"/>
</dbReference>
<name>A0A7C8FRP9_9ACTN</name>
<proteinExistence type="predicted"/>
<accession>A0A7C8FRP9</accession>
<keyword evidence="3" id="KW-0732">Signal</keyword>
<evidence type="ECO:0000256" key="2">
    <source>
        <dbReference type="PROSITE-ProRule" id="PRU00591"/>
    </source>
</evidence>
<dbReference type="SUPFAM" id="SSF69360">
    <property type="entry name" value="Cell wall binding repeat"/>
    <property type="match status" value="1"/>
</dbReference>
<evidence type="ECO:0000313" key="5">
    <source>
        <dbReference type="Proteomes" id="UP000479639"/>
    </source>
</evidence>
<dbReference type="PROSITE" id="PS51170">
    <property type="entry name" value="CW"/>
    <property type="match status" value="3"/>
</dbReference>
<dbReference type="SUPFAM" id="SSF52058">
    <property type="entry name" value="L domain-like"/>
    <property type="match status" value="1"/>
</dbReference>
<dbReference type="AlphaFoldDB" id="A0A7C8FRP9"/>
<feature type="repeat" description="Cell wall-binding" evidence="2">
    <location>
        <begin position="90"/>
        <end position="109"/>
    </location>
</feature>
<evidence type="ECO:0000256" key="1">
    <source>
        <dbReference type="ARBA" id="ARBA00022737"/>
    </source>
</evidence>
<keyword evidence="5" id="KW-1185">Reference proteome</keyword>
<dbReference type="InterPro" id="IPR032675">
    <property type="entry name" value="LRR_dom_sf"/>
</dbReference>
<comment type="caution">
    <text evidence="4">The sequence shown here is derived from an EMBL/GenBank/DDBJ whole genome shotgun (WGS) entry which is preliminary data.</text>
</comment>
<dbReference type="InterPro" id="IPR018337">
    <property type="entry name" value="Cell_wall/Cho-bd_repeat"/>
</dbReference>
<evidence type="ECO:0000313" key="4">
    <source>
        <dbReference type="EMBL" id="KAB1640042.1"/>
    </source>
</evidence>